<name>A0A066RKC6_9GAMM</name>
<dbReference type="Proteomes" id="UP000027192">
    <property type="component" value="Unassembled WGS sequence"/>
</dbReference>
<sequence>MLKIIFAYKTLMMITRPNKVKKLSNFPKKAIPFFDGYKFDNKYFSVNYRVSLSSLHNEYPKSQGKDLYALKMQVFSTAFSQDMFSRDVIRVHEAVLRILQINLKMLPIGFHLYFDIHERCVKSTFYLLNFNKLSDEASLKNELNKDLFDTIQQKVKERVCAHYSFTFHRKDLSSLAEAEITQPSAFKEMEKTPEVDIAVFELVSLFGDQEYRKAMIRALRGLPLSKAQKLTSAMNALIKHNGDKSIDDLTVPSRGKAGKKNEEVQYTDKRLSENLLESLGLYDI</sequence>
<dbReference type="STRING" id="1654360.EA58_14165"/>
<dbReference type="AlphaFoldDB" id="A0A066RKC6"/>
<protein>
    <submittedName>
        <fullName evidence="1">Uncharacterized protein</fullName>
    </submittedName>
</protein>
<evidence type="ECO:0000313" key="1">
    <source>
        <dbReference type="EMBL" id="KDM90900.1"/>
    </source>
</evidence>
<comment type="caution">
    <text evidence="1">The sequence shown here is derived from an EMBL/GenBank/DDBJ whole genome shotgun (WGS) entry which is preliminary data.</text>
</comment>
<accession>A0A066RKC6</accession>
<proteinExistence type="predicted"/>
<dbReference type="EMBL" id="JMIB01000027">
    <property type="protein sequence ID" value="KDM90900.1"/>
    <property type="molecule type" value="Genomic_DNA"/>
</dbReference>
<gene>
    <name evidence="1" type="ORF">EA58_14165</name>
</gene>
<organism evidence="1 2">
    <name type="scientific">Photobacterium galatheae</name>
    <dbReference type="NCBI Taxonomy" id="1654360"/>
    <lineage>
        <taxon>Bacteria</taxon>
        <taxon>Pseudomonadati</taxon>
        <taxon>Pseudomonadota</taxon>
        <taxon>Gammaproteobacteria</taxon>
        <taxon>Vibrionales</taxon>
        <taxon>Vibrionaceae</taxon>
        <taxon>Photobacterium</taxon>
    </lineage>
</organism>
<keyword evidence="2" id="KW-1185">Reference proteome</keyword>
<evidence type="ECO:0000313" key="2">
    <source>
        <dbReference type="Proteomes" id="UP000027192"/>
    </source>
</evidence>
<reference evidence="1 2" key="1">
    <citation type="submission" date="2014-04" db="EMBL/GenBank/DDBJ databases">
        <title>Draft genome sequence of Photobacterium halotolerans S2753: a solonamide, ngercheumicin and holomycin producer.</title>
        <authorList>
            <person name="Machado H.R."/>
            <person name="Gram L."/>
        </authorList>
    </citation>
    <scope>NUCLEOTIDE SEQUENCE [LARGE SCALE GENOMIC DNA]</scope>
    <source>
        <strain evidence="1 2">S2753</strain>
    </source>
</reference>